<organism evidence="2 3">
    <name type="scientific">Ficus carica</name>
    <name type="common">Common fig</name>
    <dbReference type="NCBI Taxonomy" id="3494"/>
    <lineage>
        <taxon>Eukaryota</taxon>
        <taxon>Viridiplantae</taxon>
        <taxon>Streptophyta</taxon>
        <taxon>Embryophyta</taxon>
        <taxon>Tracheophyta</taxon>
        <taxon>Spermatophyta</taxon>
        <taxon>Magnoliopsida</taxon>
        <taxon>eudicotyledons</taxon>
        <taxon>Gunneridae</taxon>
        <taxon>Pentapetalae</taxon>
        <taxon>rosids</taxon>
        <taxon>fabids</taxon>
        <taxon>Rosales</taxon>
        <taxon>Moraceae</taxon>
        <taxon>Ficeae</taxon>
        <taxon>Ficus</taxon>
    </lineage>
</organism>
<feature type="compositionally biased region" description="Acidic residues" evidence="1">
    <location>
        <begin position="156"/>
        <end position="169"/>
    </location>
</feature>
<feature type="region of interest" description="Disordered" evidence="1">
    <location>
        <begin position="21"/>
        <end position="70"/>
    </location>
</feature>
<evidence type="ECO:0000313" key="2">
    <source>
        <dbReference type="EMBL" id="GMN30287.1"/>
    </source>
</evidence>
<protein>
    <submittedName>
        <fullName evidence="2">Uncharacterized protein</fullName>
    </submittedName>
</protein>
<feature type="region of interest" description="Disordered" evidence="1">
    <location>
        <begin position="156"/>
        <end position="175"/>
    </location>
</feature>
<sequence length="224" mass="24369">MLSGYAAAKGFANQMADEVKAANTDARHARRAEKEARAAKEAAEEARKKAEDRAKVAEERAKEAESRQRFAEDLVQNADQAVEEAETSKSELEEALHKAEQELASARAVADFLGSEDFNERVAQMYCEGMRDMKAGFTAANPSLVGVDWSFLPAESEETVAEEPPEEGEVTGTARELRDVIILDDQVTEPEQPAPAESVQATATVEPEPDQSSADQEQFEPPAA</sequence>
<evidence type="ECO:0000313" key="3">
    <source>
        <dbReference type="Proteomes" id="UP001187192"/>
    </source>
</evidence>
<comment type="caution">
    <text evidence="2">The sequence shown here is derived from an EMBL/GenBank/DDBJ whole genome shotgun (WGS) entry which is preliminary data.</text>
</comment>
<accession>A0AA87Z969</accession>
<feature type="region of interest" description="Disordered" evidence="1">
    <location>
        <begin position="184"/>
        <end position="224"/>
    </location>
</feature>
<dbReference type="Proteomes" id="UP001187192">
    <property type="component" value="Unassembled WGS sequence"/>
</dbReference>
<keyword evidence="3" id="KW-1185">Reference proteome</keyword>
<gene>
    <name evidence="2" type="ORF">TIFTF001_041427</name>
</gene>
<dbReference type="AlphaFoldDB" id="A0AA87Z969"/>
<dbReference type="EMBL" id="BTGU01001843">
    <property type="protein sequence ID" value="GMN30287.1"/>
    <property type="molecule type" value="Genomic_DNA"/>
</dbReference>
<feature type="compositionally biased region" description="Basic and acidic residues" evidence="1">
    <location>
        <begin position="32"/>
        <end position="70"/>
    </location>
</feature>
<name>A0AA87Z969_FICCA</name>
<reference evidence="2" key="1">
    <citation type="submission" date="2023-07" db="EMBL/GenBank/DDBJ databases">
        <title>draft genome sequence of fig (Ficus carica).</title>
        <authorList>
            <person name="Takahashi T."/>
            <person name="Nishimura K."/>
        </authorList>
    </citation>
    <scope>NUCLEOTIDE SEQUENCE</scope>
</reference>
<proteinExistence type="predicted"/>
<evidence type="ECO:0000256" key="1">
    <source>
        <dbReference type="SAM" id="MobiDB-lite"/>
    </source>
</evidence>